<dbReference type="InterPro" id="IPR054151">
    <property type="entry name" value="TR61B_FKBP-like"/>
</dbReference>
<dbReference type="Gene3D" id="3.10.330.20">
    <property type="match status" value="1"/>
</dbReference>
<keyword evidence="3" id="KW-0949">S-adenosyl-L-methionine</keyword>
<evidence type="ECO:0000256" key="1">
    <source>
        <dbReference type="ARBA" id="ARBA00022603"/>
    </source>
</evidence>
<dbReference type="Pfam" id="PF21985">
    <property type="entry name" value="TR61B_FKBP-like"/>
    <property type="match status" value="1"/>
</dbReference>
<dbReference type="GO" id="GO:0016426">
    <property type="term" value="F:tRNA (adenine) methyltransferase activity"/>
    <property type="evidence" value="ECO:0007669"/>
    <property type="project" value="UniProtKB-ARBA"/>
</dbReference>
<evidence type="ECO:0000256" key="3">
    <source>
        <dbReference type="ARBA" id="ARBA00022691"/>
    </source>
</evidence>
<dbReference type="FunFam" id="3.10.330.20:FF:000003">
    <property type="entry name" value="tRNA (Adenine(58)-N(1))-methyltransferase, mitochondrial isoform X1"/>
    <property type="match status" value="1"/>
</dbReference>
<gene>
    <name evidence="6" type="ORF">rCG_61315</name>
</gene>
<keyword evidence="4" id="KW-0819">tRNA processing</keyword>
<dbReference type="Proteomes" id="UP000234681">
    <property type="component" value="Chromosome 6"/>
</dbReference>
<dbReference type="EMBL" id="CH473947">
    <property type="protein sequence ID" value="EDM02877.1"/>
    <property type="molecule type" value="Genomic_DNA"/>
</dbReference>
<accession>A6HA22</accession>
<keyword evidence="1" id="KW-0489">Methyltransferase</keyword>
<keyword evidence="2" id="KW-0808">Transferase</keyword>
<reference evidence="7" key="1">
    <citation type="submission" date="2005-09" db="EMBL/GenBank/DDBJ databases">
        <authorList>
            <person name="Mural R.J."/>
            <person name="Li P.W."/>
            <person name="Adams M.D."/>
            <person name="Amanatides P.G."/>
            <person name="Baden-Tillson H."/>
            <person name="Barnstead M."/>
            <person name="Chin S.H."/>
            <person name="Dew I."/>
            <person name="Evans C.A."/>
            <person name="Ferriera S."/>
            <person name="Flanigan M."/>
            <person name="Fosler C."/>
            <person name="Glodek A."/>
            <person name="Gu Z."/>
            <person name="Holt R.A."/>
            <person name="Jennings D."/>
            <person name="Kraft C.L."/>
            <person name="Lu F."/>
            <person name="Nguyen T."/>
            <person name="Nusskern D.R."/>
            <person name="Pfannkoch C.M."/>
            <person name="Sitter C."/>
            <person name="Sutton G.G."/>
            <person name="Venter J.C."/>
            <person name="Wang Z."/>
            <person name="Woodage T."/>
            <person name="Zheng X.H."/>
            <person name="Zhong F."/>
        </authorList>
    </citation>
    <scope>NUCLEOTIDE SEQUENCE [LARGE SCALE GENOMIC DNA]</scope>
    <source>
        <strain>BN</strain>
        <strain evidence="7">Sprague-Dawley</strain>
    </source>
</reference>
<evidence type="ECO:0000256" key="2">
    <source>
        <dbReference type="ARBA" id="ARBA00022679"/>
    </source>
</evidence>
<dbReference type="GO" id="GO:0008033">
    <property type="term" value="P:tRNA processing"/>
    <property type="evidence" value="ECO:0007669"/>
    <property type="project" value="UniProtKB-KW"/>
</dbReference>
<proteinExistence type="predicted"/>
<evidence type="ECO:0000313" key="6">
    <source>
        <dbReference type="EMBL" id="EDM02877.1"/>
    </source>
</evidence>
<protein>
    <submittedName>
        <fullName evidence="6">RCG61315</fullName>
    </submittedName>
</protein>
<evidence type="ECO:0000259" key="5">
    <source>
        <dbReference type="Pfam" id="PF21985"/>
    </source>
</evidence>
<evidence type="ECO:0000256" key="4">
    <source>
        <dbReference type="ARBA" id="ARBA00022694"/>
    </source>
</evidence>
<name>A6HA22_RAT</name>
<organism evidence="6 7">
    <name type="scientific">Rattus norvegicus</name>
    <name type="common">Rat</name>
    <dbReference type="NCBI Taxonomy" id="10116"/>
    <lineage>
        <taxon>Eukaryota</taxon>
        <taxon>Metazoa</taxon>
        <taxon>Chordata</taxon>
        <taxon>Craniata</taxon>
        <taxon>Vertebrata</taxon>
        <taxon>Euteleostomi</taxon>
        <taxon>Mammalia</taxon>
        <taxon>Eutheria</taxon>
        <taxon>Euarchontoglires</taxon>
        <taxon>Glires</taxon>
        <taxon>Rodentia</taxon>
        <taxon>Myomorpha</taxon>
        <taxon>Muroidea</taxon>
        <taxon>Muridae</taxon>
        <taxon>Murinae</taxon>
        <taxon>Rattus</taxon>
    </lineage>
</organism>
<dbReference type="GO" id="GO:0032259">
    <property type="term" value="P:methylation"/>
    <property type="evidence" value="ECO:0007669"/>
    <property type="project" value="UniProtKB-KW"/>
</dbReference>
<dbReference type="AlphaFoldDB" id="A6HA22"/>
<feature type="domain" description="TR61B FKBP-like" evidence="5">
    <location>
        <begin position="30"/>
        <end position="69"/>
    </location>
</feature>
<evidence type="ECO:0000313" key="7">
    <source>
        <dbReference type="Proteomes" id="UP000234681"/>
    </source>
</evidence>
<sequence>MAQVASEPGELLASCSCSPSREGRLSVGGAQAVKRESQLKKLFRLCNVEHFNNNWGAIAFREIEGKFPG</sequence>